<reference evidence="2 3" key="1">
    <citation type="journal article" date="2013" name="Proc. Natl. Acad. Sci. U.S.A.">
        <title>Fine-scale variation in meiotic recombination in Mimulus inferred from population shotgun sequencing.</title>
        <authorList>
            <person name="Hellsten U."/>
            <person name="Wright K.M."/>
            <person name="Jenkins J."/>
            <person name="Shu S."/>
            <person name="Yuan Y."/>
            <person name="Wessler S.R."/>
            <person name="Schmutz J."/>
            <person name="Willis J.H."/>
            <person name="Rokhsar D.S."/>
        </authorList>
    </citation>
    <scope>NUCLEOTIDE SEQUENCE [LARGE SCALE GENOMIC DNA]</scope>
    <source>
        <strain evidence="3">cv. DUN x IM62</strain>
    </source>
</reference>
<evidence type="ECO:0000256" key="1">
    <source>
        <dbReference type="SAM" id="Phobius"/>
    </source>
</evidence>
<proteinExistence type="predicted"/>
<dbReference type="OrthoDB" id="542507at2759"/>
<dbReference type="Pfam" id="PF07466">
    <property type="entry name" value="DUF1517"/>
    <property type="match status" value="1"/>
</dbReference>
<dbReference type="PANTHER" id="PTHR33975">
    <property type="entry name" value="MYELIN-ASSOCIATED OLIGODENDROCYTE BASIC PROTEIN"/>
    <property type="match status" value="1"/>
</dbReference>
<dbReference type="Proteomes" id="UP000030748">
    <property type="component" value="Unassembled WGS sequence"/>
</dbReference>
<sequence length="387" mass="43514">MAAQSFLVQNLVLQQRSHPHLFHHHHHHRRHPPPPQFRPSQTVNLKNIPTKTFKNLIVESFSLNNNNVNRRSNNGDSNQDINYKIKFPNLETKQNPKRAVEAVSETLINAVKALRKPAAAAAAVILLGLLLSVNPNNNHALAASGNSSSRYSSSTSLAAPPPSSPPSTYDVMKFIVVSLMFLVLVGAAYVWVEVWCYINKESVTVVKLQVGLLGLGRSLQKDINRIAEPVDVSTSEGLHYILTELVVALLRYPENCASAFLTIDQEWDSESAQQKIYQHSMEERVKFDEEKLVNVNNIKRQSPITTTTSSGFSNDYIVLTILVKAQGVLQLPRIKNSNNLKEVLRKLAYLPISKILEVKIIWNPQIEDDTLSEEELIRNYPLLRPLQ</sequence>
<dbReference type="KEGG" id="egt:105958432"/>
<evidence type="ECO:0000313" key="3">
    <source>
        <dbReference type="Proteomes" id="UP000030748"/>
    </source>
</evidence>
<dbReference type="AlphaFoldDB" id="A0A022RAL6"/>
<keyword evidence="3" id="KW-1185">Reference proteome</keyword>
<dbReference type="PANTHER" id="PTHR33975:SF2">
    <property type="entry name" value="MYELIN-ASSOCIATED OLIGODENDROCYTE BASIC PROTEIN"/>
    <property type="match status" value="1"/>
</dbReference>
<dbReference type="InterPro" id="IPR010903">
    <property type="entry name" value="DUF1517"/>
</dbReference>
<dbReference type="EMBL" id="KI630574">
    <property type="protein sequence ID" value="EYU37049.1"/>
    <property type="molecule type" value="Genomic_DNA"/>
</dbReference>
<dbReference type="STRING" id="4155.A0A022RAL6"/>
<dbReference type="GO" id="GO:0009507">
    <property type="term" value="C:chloroplast"/>
    <property type="evidence" value="ECO:0000318"/>
    <property type="project" value="GO_Central"/>
</dbReference>
<keyword evidence="1" id="KW-1133">Transmembrane helix</keyword>
<feature type="transmembrane region" description="Helical" evidence="1">
    <location>
        <begin position="171"/>
        <end position="192"/>
    </location>
</feature>
<dbReference type="eggNOG" id="ENOG502QUI9">
    <property type="taxonomic scope" value="Eukaryota"/>
</dbReference>
<keyword evidence="1" id="KW-0812">Transmembrane</keyword>
<organism evidence="2 3">
    <name type="scientific">Erythranthe guttata</name>
    <name type="common">Yellow monkey flower</name>
    <name type="synonym">Mimulus guttatus</name>
    <dbReference type="NCBI Taxonomy" id="4155"/>
    <lineage>
        <taxon>Eukaryota</taxon>
        <taxon>Viridiplantae</taxon>
        <taxon>Streptophyta</taxon>
        <taxon>Embryophyta</taxon>
        <taxon>Tracheophyta</taxon>
        <taxon>Spermatophyta</taxon>
        <taxon>Magnoliopsida</taxon>
        <taxon>eudicotyledons</taxon>
        <taxon>Gunneridae</taxon>
        <taxon>Pentapetalae</taxon>
        <taxon>asterids</taxon>
        <taxon>lamiids</taxon>
        <taxon>Lamiales</taxon>
        <taxon>Phrymaceae</taxon>
        <taxon>Erythranthe</taxon>
    </lineage>
</organism>
<gene>
    <name evidence="2" type="ORF">MIMGU_mgv1a020285mg</name>
</gene>
<name>A0A022RAL6_ERYGU</name>
<protein>
    <submittedName>
        <fullName evidence="2">Uncharacterized protein</fullName>
    </submittedName>
</protein>
<dbReference type="InterPro" id="IPR053023">
    <property type="entry name" value="FLAP_modulator"/>
</dbReference>
<accession>A0A022RAL6</accession>
<evidence type="ECO:0000313" key="2">
    <source>
        <dbReference type="EMBL" id="EYU37049.1"/>
    </source>
</evidence>
<keyword evidence="1" id="KW-0472">Membrane</keyword>